<dbReference type="PRINTS" id="PR00411">
    <property type="entry name" value="PNDRDTASEI"/>
</dbReference>
<dbReference type="Pfam" id="PF07992">
    <property type="entry name" value="Pyr_redox_2"/>
    <property type="match status" value="1"/>
</dbReference>
<keyword evidence="2" id="KW-0285">Flavoprotein</keyword>
<evidence type="ECO:0000256" key="2">
    <source>
        <dbReference type="ARBA" id="ARBA00022630"/>
    </source>
</evidence>
<name>A0ABW8EJT8_STRT5</name>
<dbReference type="Gene3D" id="1.10.10.1100">
    <property type="entry name" value="BFD-like [2Fe-2S]-binding domain"/>
    <property type="match status" value="1"/>
</dbReference>
<evidence type="ECO:0000313" key="7">
    <source>
        <dbReference type="Proteomes" id="UP001617351"/>
    </source>
</evidence>
<dbReference type="InterPro" id="IPR023753">
    <property type="entry name" value="FAD/NAD-binding_dom"/>
</dbReference>
<keyword evidence="7" id="KW-1185">Reference proteome</keyword>
<proteinExistence type="predicted"/>
<feature type="domain" description="FAD/NAD(P)-binding" evidence="5">
    <location>
        <begin position="5"/>
        <end position="278"/>
    </location>
</feature>
<evidence type="ECO:0000259" key="4">
    <source>
        <dbReference type="Pfam" id="PF04324"/>
    </source>
</evidence>
<dbReference type="PANTHER" id="PTHR43429:SF3">
    <property type="entry name" value="NITRITE REDUCTASE [NAD(P)H]"/>
    <property type="match status" value="1"/>
</dbReference>
<dbReference type="PRINTS" id="PR00368">
    <property type="entry name" value="FADPNR"/>
</dbReference>
<organism evidence="6 7">
    <name type="scientific">Streptomyces toxytricini</name>
    <name type="common">Actinomyces toxytricini</name>
    <dbReference type="NCBI Taxonomy" id="67369"/>
    <lineage>
        <taxon>Bacteria</taxon>
        <taxon>Bacillati</taxon>
        <taxon>Actinomycetota</taxon>
        <taxon>Actinomycetes</taxon>
        <taxon>Kitasatosporales</taxon>
        <taxon>Streptomycetaceae</taxon>
        <taxon>Streptomyces</taxon>
    </lineage>
</organism>
<dbReference type="SUPFAM" id="SSF51905">
    <property type="entry name" value="FAD/NAD(P)-binding domain"/>
    <property type="match status" value="2"/>
</dbReference>
<dbReference type="Pfam" id="PF04324">
    <property type="entry name" value="Fer2_BFD"/>
    <property type="match status" value="1"/>
</dbReference>
<comment type="cofactor">
    <cofactor evidence="1">
        <name>FAD</name>
        <dbReference type="ChEBI" id="CHEBI:57692"/>
    </cofactor>
</comment>
<dbReference type="SUPFAM" id="SSF55424">
    <property type="entry name" value="FAD/NAD-linked reductases, dimerisation (C-terminal) domain"/>
    <property type="match status" value="1"/>
</dbReference>
<dbReference type="InterPro" id="IPR016156">
    <property type="entry name" value="FAD/NAD-linked_Rdtase_dimer_sf"/>
</dbReference>
<accession>A0ABW8EJT8</accession>
<evidence type="ECO:0000313" key="6">
    <source>
        <dbReference type="EMBL" id="MFJ2822883.1"/>
    </source>
</evidence>
<dbReference type="InterPro" id="IPR050260">
    <property type="entry name" value="FAD-bd_OxRdtase"/>
</dbReference>
<dbReference type="RefSeq" id="WP_402381859.1">
    <property type="nucleotide sequence ID" value="NZ_JBIUYY010000007.1"/>
</dbReference>
<sequence length="479" mass="48665">MSAGEVLVVGGGSAAHRFAERLHHHGHRGGVTVLGAEPAAPYHRVLLASVLDGTLPPAALELPALPDGVRMHAGTTAVRIDRARRLVHADDGSVHRYDTLVLATGARPALPRIPGLPRPGTSDAVTALRTLADAERVLRADPDARRTVVLGGGLLGVEAAAALTRAGHEVALVHRGPHPLDRHLDADAGKLLAGRLAGLGVELHCGREAAAYCAGKLTLDDGAVLAADTLLLCTGAVPETALARRAGLAVGTGVLVDGRLRTDDPRIHAIGDCAEHPGAAAGHLEPAWEQAESLARQLTGAGPREAGYRGTRCVTRLRVPGIDLVRLGGRPAGGSGSGAGAGAGAGSAEVVTVADPARGRYARLTLHGQRVTDAVLLGLPRAIAALTRLHEQGLPVPAGRLEFLLGIEPAPPGADELPGDAVVCRCNNVTKHAITEACRAGAADVEQVAAATRATTGCGGCTSTVRSLCGMARTGGSTS</sequence>
<dbReference type="EMBL" id="JBIUYY010000007">
    <property type="protein sequence ID" value="MFJ2822883.1"/>
    <property type="molecule type" value="Genomic_DNA"/>
</dbReference>
<feature type="domain" description="BFD-like [2Fe-2S]-binding" evidence="4">
    <location>
        <begin position="422"/>
        <end position="467"/>
    </location>
</feature>
<comment type="caution">
    <text evidence="6">The sequence shown here is derived from an EMBL/GenBank/DDBJ whole genome shotgun (WGS) entry which is preliminary data.</text>
</comment>
<dbReference type="InterPro" id="IPR041854">
    <property type="entry name" value="BFD-like_2Fe2S-bd_dom_sf"/>
</dbReference>
<gene>
    <name evidence="6" type="ORF">ACIO7M_17455</name>
</gene>
<dbReference type="InterPro" id="IPR007419">
    <property type="entry name" value="BFD-like_2Fe2S-bd_dom"/>
</dbReference>
<dbReference type="PANTHER" id="PTHR43429">
    <property type="entry name" value="PYRIDINE NUCLEOTIDE-DISULFIDE OXIDOREDUCTASE DOMAIN-CONTAINING"/>
    <property type="match status" value="1"/>
</dbReference>
<keyword evidence="3" id="KW-0274">FAD</keyword>
<dbReference type="Proteomes" id="UP001617351">
    <property type="component" value="Unassembled WGS sequence"/>
</dbReference>
<reference evidence="6 7" key="1">
    <citation type="submission" date="2024-10" db="EMBL/GenBank/DDBJ databases">
        <title>The Natural Products Discovery Center: Release of the First 8490 Sequenced Strains for Exploring Actinobacteria Biosynthetic Diversity.</title>
        <authorList>
            <person name="Kalkreuter E."/>
            <person name="Kautsar S.A."/>
            <person name="Yang D."/>
            <person name="Bader C.D."/>
            <person name="Teijaro C.N."/>
            <person name="Fluegel L."/>
            <person name="Davis C.M."/>
            <person name="Simpson J.R."/>
            <person name="Lauterbach L."/>
            <person name="Steele A.D."/>
            <person name="Gui C."/>
            <person name="Meng S."/>
            <person name="Li G."/>
            <person name="Viehrig K."/>
            <person name="Ye F."/>
            <person name="Su P."/>
            <person name="Kiefer A.F."/>
            <person name="Nichols A."/>
            <person name="Cepeda A.J."/>
            <person name="Yan W."/>
            <person name="Fan B."/>
            <person name="Jiang Y."/>
            <person name="Adhikari A."/>
            <person name="Zheng C.-J."/>
            <person name="Schuster L."/>
            <person name="Cowan T.M."/>
            <person name="Smanski M.J."/>
            <person name="Chevrette M.G."/>
            <person name="De Carvalho L.P.S."/>
            <person name="Shen B."/>
        </authorList>
    </citation>
    <scope>NUCLEOTIDE SEQUENCE [LARGE SCALE GENOMIC DNA]</scope>
    <source>
        <strain evidence="6 7">NPDC087220</strain>
    </source>
</reference>
<protein>
    <submittedName>
        <fullName evidence="6">FAD-dependent oxidoreductase</fullName>
    </submittedName>
</protein>
<evidence type="ECO:0000259" key="5">
    <source>
        <dbReference type="Pfam" id="PF07992"/>
    </source>
</evidence>
<evidence type="ECO:0000256" key="3">
    <source>
        <dbReference type="ARBA" id="ARBA00022827"/>
    </source>
</evidence>
<dbReference type="Gene3D" id="3.50.50.60">
    <property type="entry name" value="FAD/NAD(P)-binding domain"/>
    <property type="match status" value="2"/>
</dbReference>
<evidence type="ECO:0000256" key="1">
    <source>
        <dbReference type="ARBA" id="ARBA00001974"/>
    </source>
</evidence>
<dbReference type="InterPro" id="IPR036188">
    <property type="entry name" value="FAD/NAD-bd_sf"/>
</dbReference>